<gene>
    <name evidence="2" type="ORF">C1H66_03790</name>
</gene>
<dbReference type="Pfam" id="PF01370">
    <property type="entry name" value="Epimerase"/>
    <property type="match status" value="1"/>
</dbReference>
<evidence type="ECO:0000313" key="3">
    <source>
        <dbReference type="Proteomes" id="UP000235346"/>
    </source>
</evidence>
<dbReference type="InterPro" id="IPR051783">
    <property type="entry name" value="NAD(P)-dependent_oxidoreduct"/>
</dbReference>
<dbReference type="EMBL" id="PNRE01000019">
    <property type="protein sequence ID" value="PMR71199.1"/>
    <property type="molecule type" value="Genomic_DNA"/>
</dbReference>
<name>A0A2N7TSL9_9GAMM</name>
<organism evidence="2 3">
    <name type="scientific">Halomonas heilongjiangensis</name>
    <dbReference type="NCBI Taxonomy" id="1387883"/>
    <lineage>
        <taxon>Bacteria</taxon>
        <taxon>Pseudomonadati</taxon>
        <taxon>Pseudomonadota</taxon>
        <taxon>Gammaproteobacteria</taxon>
        <taxon>Oceanospirillales</taxon>
        <taxon>Halomonadaceae</taxon>
        <taxon>Halomonas</taxon>
    </lineage>
</organism>
<dbReference type="AlphaFoldDB" id="A0A2N7TSL9"/>
<comment type="caution">
    <text evidence="2">The sequence shown here is derived from an EMBL/GenBank/DDBJ whole genome shotgun (WGS) entry which is preliminary data.</text>
</comment>
<dbReference type="InterPro" id="IPR036291">
    <property type="entry name" value="NAD(P)-bd_dom_sf"/>
</dbReference>
<dbReference type="CDD" id="cd05266">
    <property type="entry name" value="SDR_a4"/>
    <property type="match status" value="1"/>
</dbReference>
<dbReference type="Proteomes" id="UP000235346">
    <property type="component" value="Unassembled WGS sequence"/>
</dbReference>
<evidence type="ECO:0000313" key="2">
    <source>
        <dbReference type="EMBL" id="PMR71199.1"/>
    </source>
</evidence>
<reference evidence="2 3" key="1">
    <citation type="submission" date="2018-01" db="EMBL/GenBank/DDBJ databases">
        <title>Halomonas endophytica sp. nov., isolated from storage liquid in the stems of Populus euphratica.</title>
        <authorList>
            <person name="Chen C."/>
        </authorList>
    </citation>
    <scope>NUCLEOTIDE SEQUENCE [LARGE SCALE GENOMIC DNA]</scope>
    <source>
        <strain evidence="2 3">DSM 26881</strain>
    </source>
</reference>
<protein>
    <submittedName>
        <fullName evidence="2">NAD(P)-dependent oxidoreductase</fullName>
    </submittedName>
</protein>
<accession>A0A2N7TSL9</accession>
<sequence>MKKTTLILGCGDIGTTLGRRLRQAGQRVVGVRRNTAALAGEDSGIEAISADLTDAASLAELPDADVLVYVATADHFDEEAYRAAYPDGLKAVLAEYAARDKAPRHVFFVSSTSVYAQQDGERVDETSPTAPSGFSGQLMREAEQALIEHELPGSVVRFAGIYGPGRDRLIRQVSEGRIAPASPAMYTNRIHRDDCAGVLAHLIDLALAGESLHELYLGSDCEPAPLHEVMAWLARQLKVEATETIQSPLRRRASKRCDNTRLLESGYVFRYPSYREGYAQVLKEGGFLAPEKV</sequence>
<dbReference type="InterPro" id="IPR001509">
    <property type="entry name" value="Epimerase_deHydtase"/>
</dbReference>
<dbReference type="PANTHER" id="PTHR48079">
    <property type="entry name" value="PROTEIN YEEZ"/>
    <property type="match status" value="1"/>
</dbReference>
<dbReference type="SUPFAM" id="SSF51735">
    <property type="entry name" value="NAD(P)-binding Rossmann-fold domains"/>
    <property type="match status" value="1"/>
</dbReference>
<keyword evidence="3" id="KW-1185">Reference proteome</keyword>
<dbReference type="OrthoDB" id="9808276at2"/>
<dbReference type="RefSeq" id="WP_102626577.1">
    <property type="nucleotide sequence ID" value="NZ_PDOH01000014.1"/>
</dbReference>
<dbReference type="PANTHER" id="PTHR48079:SF6">
    <property type="entry name" value="NAD(P)-BINDING DOMAIN-CONTAINING PROTEIN-RELATED"/>
    <property type="match status" value="1"/>
</dbReference>
<dbReference type="GO" id="GO:0004029">
    <property type="term" value="F:aldehyde dehydrogenase (NAD+) activity"/>
    <property type="evidence" value="ECO:0007669"/>
    <property type="project" value="TreeGrafter"/>
</dbReference>
<feature type="domain" description="NAD-dependent epimerase/dehydratase" evidence="1">
    <location>
        <begin position="6"/>
        <end position="166"/>
    </location>
</feature>
<dbReference type="Gene3D" id="3.40.50.720">
    <property type="entry name" value="NAD(P)-binding Rossmann-like Domain"/>
    <property type="match status" value="1"/>
</dbReference>
<proteinExistence type="predicted"/>
<dbReference type="GO" id="GO:0005737">
    <property type="term" value="C:cytoplasm"/>
    <property type="evidence" value="ECO:0007669"/>
    <property type="project" value="TreeGrafter"/>
</dbReference>
<evidence type="ECO:0000259" key="1">
    <source>
        <dbReference type="Pfam" id="PF01370"/>
    </source>
</evidence>